<organism evidence="3 4">
    <name type="scientific">Brassica cretica</name>
    <name type="common">Mustard</name>
    <dbReference type="NCBI Taxonomy" id="69181"/>
    <lineage>
        <taxon>Eukaryota</taxon>
        <taxon>Viridiplantae</taxon>
        <taxon>Streptophyta</taxon>
        <taxon>Embryophyta</taxon>
        <taxon>Tracheophyta</taxon>
        <taxon>Spermatophyta</taxon>
        <taxon>Magnoliopsida</taxon>
        <taxon>eudicotyledons</taxon>
        <taxon>Gunneridae</taxon>
        <taxon>Pentapetalae</taxon>
        <taxon>rosids</taxon>
        <taxon>malvids</taxon>
        <taxon>Brassicales</taxon>
        <taxon>Brassicaceae</taxon>
        <taxon>Brassiceae</taxon>
        <taxon>Brassica</taxon>
    </lineage>
</organism>
<dbReference type="EMBL" id="QGKY02001250">
    <property type="protein sequence ID" value="KAF2561160.1"/>
    <property type="molecule type" value="Genomic_DNA"/>
</dbReference>
<dbReference type="EMBL" id="QGKX02001290">
    <property type="protein sequence ID" value="KAF3541037.1"/>
    <property type="molecule type" value="Genomic_DNA"/>
</dbReference>
<dbReference type="AlphaFoldDB" id="A0A8S9QFI2"/>
<evidence type="ECO:0000313" key="4">
    <source>
        <dbReference type="Proteomes" id="UP000712600"/>
    </source>
</evidence>
<proteinExistence type="predicted"/>
<comment type="caution">
    <text evidence="3">The sequence shown here is derived from an EMBL/GenBank/DDBJ whole genome shotgun (WGS) entry which is preliminary data.</text>
</comment>
<protein>
    <submittedName>
        <fullName evidence="3">Uncharacterized protein</fullName>
    </submittedName>
</protein>
<dbReference type="Proteomes" id="UP000712281">
    <property type="component" value="Unassembled WGS sequence"/>
</dbReference>
<dbReference type="Proteomes" id="UP000712600">
    <property type="component" value="Unassembled WGS sequence"/>
</dbReference>
<evidence type="ECO:0000313" key="3">
    <source>
        <dbReference type="EMBL" id="KAF3541037.1"/>
    </source>
</evidence>
<evidence type="ECO:0000313" key="2">
    <source>
        <dbReference type="EMBL" id="KAF2599046.1"/>
    </source>
</evidence>
<name>A0A8S9QFI2_BRACR</name>
<sequence length="74" mass="8229">MVDDVLCLQSLVYLLCNHIICFMFAEMQHIRPPKSVASTWHIMPLTTGLTSHPMPIGAVGSSTEAYLAVKYYSV</sequence>
<gene>
    <name evidence="2" type="ORF">F2Q68_00010049</name>
    <name evidence="3" type="ORF">F2Q69_00021996</name>
    <name evidence="1" type="ORF">F2Q70_00017098</name>
</gene>
<accession>A0A8S9QFI2</accession>
<evidence type="ECO:0000313" key="1">
    <source>
        <dbReference type="EMBL" id="KAF2561160.1"/>
    </source>
</evidence>
<dbReference type="EMBL" id="QGKW02000717">
    <property type="protein sequence ID" value="KAF2599046.1"/>
    <property type="molecule type" value="Genomic_DNA"/>
</dbReference>
<reference evidence="1" key="1">
    <citation type="submission" date="2019-12" db="EMBL/GenBank/DDBJ databases">
        <title>Genome sequencing and annotation of Brassica cretica.</title>
        <authorList>
            <person name="Studholme D.J."/>
            <person name="Sarris P.F."/>
        </authorList>
    </citation>
    <scope>NUCLEOTIDE SEQUENCE</scope>
    <source>
        <strain evidence="2">PFS-001/15</strain>
        <strain evidence="1">PFS-102/07</strain>
        <tissue evidence="1">Leaf</tissue>
    </source>
</reference>
<reference evidence="3" key="2">
    <citation type="submission" date="2019-12" db="EMBL/GenBank/DDBJ databases">
        <title>Genome sequencing and annotation of Brassica cretica.</title>
        <authorList>
            <person name="Studholme D.J."/>
            <person name="Sarris P."/>
        </authorList>
    </citation>
    <scope>NUCLEOTIDE SEQUENCE</scope>
    <source>
        <strain evidence="3">PFS-109/04</strain>
        <tissue evidence="3">Leaf</tissue>
    </source>
</reference>